<organism evidence="18 19">
    <name type="scientific">Helobdella robusta</name>
    <name type="common">Californian leech</name>
    <dbReference type="NCBI Taxonomy" id="6412"/>
    <lineage>
        <taxon>Eukaryota</taxon>
        <taxon>Metazoa</taxon>
        <taxon>Spiralia</taxon>
        <taxon>Lophotrochozoa</taxon>
        <taxon>Annelida</taxon>
        <taxon>Clitellata</taxon>
        <taxon>Hirudinea</taxon>
        <taxon>Rhynchobdellida</taxon>
        <taxon>Glossiphoniidae</taxon>
        <taxon>Helobdella</taxon>
    </lineage>
</organism>
<accession>T1EMK3</accession>
<evidence type="ECO:0000256" key="2">
    <source>
        <dbReference type="ARBA" id="ARBA00008343"/>
    </source>
</evidence>
<evidence type="ECO:0000256" key="9">
    <source>
        <dbReference type="ARBA" id="ARBA00023014"/>
    </source>
</evidence>
<reference evidence="19" key="1">
    <citation type="submission" date="2012-12" db="EMBL/GenBank/DDBJ databases">
        <authorList>
            <person name="Hellsten U."/>
            <person name="Grimwood J."/>
            <person name="Chapman J.A."/>
            <person name="Shapiro H."/>
            <person name="Aerts A."/>
            <person name="Otillar R.P."/>
            <person name="Terry A.Y."/>
            <person name="Boore J.L."/>
            <person name="Simakov O."/>
            <person name="Marletaz F."/>
            <person name="Cho S.-J."/>
            <person name="Edsinger-Gonzales E."/>
            <person name="Havlak P."/>
            <person name="Kuo D.-H."/>
            <person name="Larsson T."/>
            <person name="Lv J."/>
            <person name="Arendt D."/>
            <person name="Savage R."/>
            <person name="Osoegawa K."/>
            <person name="de Jong P."/>
            <person name="Lindberg D.R."/>
            <person name="Seaver E.C."/>
            <person name="Weisblat D.A."/>
            <person name="Putnam N.H."/>
            <person name="Grigoriev I.V."/>
            <person name="Rokhsar D.S."/>
        </authorList>
    </citation>
    <scope>NUCLEOTIDE SEQUENCE</scope>
</reference>
<proteinExistence type="inferred from homology"/>
<evidence type="ECO:0000256" key="14">
    <source>
        <dbReference type="HAMAP-Rule" id="MF_03183"/>
    </source>
</evidence>
<evidence type="ECO:0000256" key="4">
    <source>
        <dbReference type="ARBA" id="ARBA00022723"/>
    </source>
</evidence>
<dbReference type="PROSITE" id="PS01155">
    <property type="entry name" value="ENDONUCLEASE_III_2"/>
    <property type="match status" value="1"/>
</dbReference>
<dbReference type="eggNOG" id="KOG1921">
    <property type="taxonomic scope" value="Eukaryota"/>
</dbReference>
<gene>
    <name evidence="18" type="primary">20197803</name>
    <name evidence="14" type="synonym">NTH1</name>
    <name evidence="17" type="ORF">HELRODRAFT_158200</name>
</gene>
<dbReference type="GO" id="GO:0003677">
    <property type="term" value="F:DNA binding"/>
    <property type="evidence" value="ECO:0007669"/>
    <property type="project" value="UniProtKB-UniRule"/>
</dbReference>
<dbReference type="FunFam" id="1.10.340.30:FF:000005">
    <property type="entry name" value="Endonuclease III-like protein 1"/>
    <property type="match status" value="1"/>
</dbReference>
<dbReference type="PROSITE" id="PS00764">
    <property type="entry name" value="ENDONUCLEASE_III_1"/>
    <property type="match status" value="1"/>
</dbReference>
<comment type="catalytic activity">
    <reaction evidence="13 14">
        <text>2'-deoxyribonucleotide-(2'-deoxyribose 5'-phosphate)-2'-deoxyribonucleotide-DNA = a 3'-end 2'-deoxyribonucleotide-(2,3-dehydro-2,3-deoxyribose 5'-phosphate)-DNA + a 5'-end 5'-phospho-2'-deoxyribonucleoside-DNA + H(+)</text>
        <dbReference type="Rhea" id="RHEA:66592"/>
        <dbReference type="Rhea" id="RHEA-COMP:13180"/>
        <dbReference type="Rhea" id="RHEA-COMP:16897"/>
        <dbReference type="Rhea" id="RHEA-COMP:17067"/>
        <dbReference type="ChEBI" id="CHEBI:15378"/>
        <dbReference type="ChEBI" id="CHEBI:136412"/>
        <dbReference type="ChEBI" id="CHEBI:157695"/>
        <dbReference type="ChEBI" id="CHEBI:167181"/>
        <dbReference type="EC" id="4.2.99.18"/>
    </reaction>
</comment>
<evidence type="ECO:0000256" key="1">
    <source>
        <dbReference type="ARBA" id="ARBA00001966"/>
    </source>
</evidence>
<dbReference type="GeneID" id="20197803"/>
<dbReference type="RefSeq" id="XP_009011513.1">
    <property type="nucleotide sequence ID" value="XM_009013265.1"/>
</dbReference>
<dbReference type="GO" id="GO:0000703">
    <property type="term" value="F:oxidized pyrimidine nucleobase lesion DNA N-glycosylase activity"/>
    <property type="evidence" value="ECO:0000318"/>
    <property type="project" value="GO_Central"/>
</dbReference>
<evidence type="ECO:0000256" key="13">
    <source>
        <dbReference type="ARBA" id="ARBA00044632"/>
    </source>
</evidence>
<keyword evidence="14" id="KW-0496">Mitochondrion</keyword>
<dbReference type="GO" id="GO:0005634">
    <property type="term" value="C:nucleus"/>
    <property type="evidence" value="ECO:0000318"/>
    <property type="project" value="GO_Central"/>
</dbReference>
<feature type="region of interest" description="Disordered" evidence="15">
    <location>
        <begin position="1"/>
        <end position="23"/>
    </location>
</feature>
<dbReference type="SUPFAM" id="SSF48150">
    <property type="entry name" value="DNA-glycosylase"/>
    <property type="match status" value="1"/>
</dbReference>
<dbReference type="GO" id="GO:0003906">
    <property type="term" value="F:DNA-(apurinic or apyrimidinic site) endonuclease activity"/>
    <property type="evidence" value="ECO:0000318"/>
    <property type="project" value="GO_Central"/>
</dbReference>
<dbReference type="InterPro" id="IPR023170">
    <property type="entry name" value="HhH_base_excis_C"/>
</dbReference>
<dbReference type="KEGG" id="hro:HELRODRAFT_158200"/>
<dbReference type="PANTHER" id="PTHR43286">
    <property type="entry name" value="ENDONUCLEASE III-LIKE PROTEIN 1"/>
    <property type="match status" value="1"/>
</dbReference>
<dbReference type="EC" id="4.2.99.18" evidence="14"/>
<dbReference type="EC" id="3.2.2.-" evidence="14"/>
<evidence type="ECO:0000256" key="6">
    <source>
        <dbReference type="ARBA" id="ARBA00022801"/>
    </source>
</evidence>
<dbReference type="Gene3D" id="1.10.340.30">
    <property type="entry name" value="Hypothetical protein, domain 2"/>
    <property type="match status" value="1"/>
</dbReference>
<evidence type="ECO:0000256" key="7">
    <source>
        <dbReference type="ARBA" id="ARBA00022946"/>
    </source>
</evidence>
<dbReference type="HAMAP" id="MF_03183">
    <property type="entry name" value="Endonuclease_III_Nth"/>
    <property type="match status" value="1"/>
</dbReference>
<name>T1EMK3_HELRO</name>
<dbReference type="PANTHER" id="PTHR43286:SF1">
    <property type="entry name" value="ENDONUCLEASE III-LIKE PROTEIN 1"/>
    <property type="match status" value="1"/>
</dbReference>
<dbReference type="EMBL" id="AMQM01008944">
    <property type="status" value="NOT_ANNOTATED_CDS"/>
    <property type="molecule type" value="Genomic_DNA"/>
</dbReference>
<reference evidence="18" key="3">
    <citation type="submission" date="2015-06" db="UniProtKB">
        <authorList>
            <consortium name="EnsemblMetazoa"/>
        </authorList>
    </citation>
    <scope>IDENTIFICATION</scope>
</reference>
<dbReference type="InterPro" id="IPR011257">
    <property type="entry name" value="DNA_glycosylase"/>
</dbReference>
<dbReference type="InterPro" id="IPR004035">
    <property type="entry name" value="Endouclease-III_FeS-bd_BS"/>
</dbReference>
<dbReference type="InParanoid" id="T1EMK3"/>
<dbReference type="HOGENOM" id="CLU_012862_4_2_1"/>
<dbReference type="AlphaFoldDB" id="T1EMK3"/>
<keyword evidence="3" id="KW-0004">4Fe-4S</keyword>
<dbReference type="InterPro" id="IPR000445">
    <property type="entry name" value="HhH_motif"/>
</dbReference>
<protein>
    <recommendedName>
        <fullName evidence="14">Endonuclease III homolog</fullName>
        <ecNumber evidence="14">3.2.2.-</ecNumber>
        <ecNumber evidence="14">4.2.99.18</ecNumber>
    </recommendedName>
    <alternativeName>
        <fullName evidence="14">Bifunctional DNA N-glycosylase/DNA-(apurinic or apyrimidinic site) lyase</fullName>
        <shortName evidence="14">DNA glycosylase/AP lyase</shortName>
    </alternativeName>
</protein>
<dbReference type="PIRSF" id="PIRSF001435">
    <property type="entry name" value="Nth"/>
    <property type="match status" value="1"/>
</dbReference>
<dbReference type="InterPro" id="IPR030841">
    <property type="entry name" value="NTH1"/>
</dbReference>
<dbReference type="CTD" id="20197803"/>
<dbReference type="EMBL" id="KB095880">
    <property type="protein sequence ID" value="ESO10401.1"/>
    <property type="molecule type" value="Genomic_DNA"/>
</dbReference>
<dbReference type="OrthoDB" id="2099276at2759"/>
<comment type="function">
    <text evidence="14">Bifunctional DNA N-glycosylase with associated apurinic/apyrimidinic (AP) lyase function that catalyzes the first step in base excision repair (BER), the primary repair pathway for the repair of oxidative DNA damage. The DNA N-glycosylase activity releases the damaged DNA base from DNA by cleaving the N-glycosidic bond, leaving an AP site. The AP lyase activity cleaves the phosphodiester bond 3' to the AP site by a beta-elimination. Primarily recognizes and repairs oxidative base damage of pyrimidines.</text>
</comment>
<dbReference type="Pfam" id="PF00730">
    <property type="entry name" value="HhH-GPD"/>
    <property type="match status" value="1"/>
</dbReference>
<evidence type="ECO:0000256" key="15">
    <source>
        <dbReference type="SAM" id="MobiDB-lite"/>
    </source>
</evidence>
<keyword evidence="6 14" id="KW-0378">Hydrolase</keyword>
<feature type="domain" description="HhH-GPD" evidence="16">
    <location>
        <begin position="37"/>
        <end position="185"/>
    </location>
</feature>
<dbReference type="SMART" id="SM00525">
    <property type="entry name" value="FES"/>
    <property type="match status" value="1"/>
</dbReference>
<comment type="subcellular location">
    <subcellularLocation>
        <location evidence="14">Nucleus</location>
    </subcellularLocation>
    <subcellularLocation>
        <location evidence="14">Mitochondrion</location>
    </subcellularLocation>
</comment>
<evidence type="ECO:0000313" key="19">
    <source>
        <dbReference type="Proteomes" id="UP000015101"/>
    </source>
</evidence>
<evidence type="ECO:0000256" key="12">
    <source>
        <dbReference type="ARBA" id="ARBA00023295"/>
    </source>
</evidence>
<sequence length="213" mass="23705">MRQSNDAPVDTLGCDKLSDDNAPPKVQRYQNLLALMLSSQTKDQITAGAMKKLIGHGCTVENVINTDSQLLEELIYPVSFYKTKVRNIKRVSEILAKDWDGDIPDDVESLCKLPGVGPKMAHLTMQCAWGVVTGVAADTHVHRISNRLGWVNTKAPEKTQVQLEEWLPRELWGEVNHLLVGFGQQICTSVKPKCQSCLNRHICPSSSLKKSEK</sequence>
<evidence type="ECO:0000259" key="16">
    <source>
        <dbReference type="SMART" id="SM00478"/>
    </source>
</evidence>
<keyword evidence="12 14" id="KW-0326">Glycosidase</keyword>
<keyword evidence="4" id="KW-0479">Metal-binding</keyword>
<keyword evidence="10 14" id="KW-0234">DNA repair</keyword>
<dbReference type="GO" id="GO:0046872">
    <property type="term" value="F:metal ion binding"/>
    <property type="evidence" value="ECO:0007669"/>
    <property type="project" value="UniProtKB-KW"/>
</dbReference>
<evidence type="ECO:0000313" key="18">
    <source>
        <dbReference type="EnsemblMetazoa" id="HelroP158200"/>
    </source>
</evidence>
<dbReference type="GO" id="GO:0140078">
    <property type="term" value="F:class I DNA-(apurinic or apyrimidinic site) endonuclease activity"/>
    <property type="evidence" value="ECO:0007669"/>
    <property type="project" value="UniProtKB-EC"/>
</dbReference>
<dbReference type="OMA" id="QIIWYGR"/>
<dbReference type="FunFam" id="1.10.1670.10:FF:000003">
    <property type="entry name" value="Endonuclease III homolog"/>
    <property type="match status" value="1"/>
</dbReference>
<keyword evidence="9" id="KW-0411">Iron-sulfur</keyword>
<dbReference type="STRING" id="6412.T1EMK3"/>
<keyword evidence="11 14" id="KW-0456">Lyase</keyword>
<evidence type="ECO:0000256" key="5">
    <source>
        <dbReference type="ARBA" id="ARBA00022763"/>
    </source>
</evidence>
<evidence type="ECO:0000256" key="3">
    <source>
        <dbReference type="ARBA" id="ARBA00022485"/>
    </source>
</evidence>
<evidence type="ECO:0000313" key="17">
    <source>
        <dbReference type="EMBL" id="ESO10401.1"/>
    </source>
</evidence>
<dbReference type="InterPro" id="IPR003265">
    <property type="entry name" value="HhH-GPD_domain"/>
</dbReference>
<evidence type="ECO:0000256" key="8">
    <source>
        <dbReference type="ARBA" id="ARBA00023004"/>
    </source>
</evidence>
<keyword evidence="5 14" id="KW-0227">DNA damage</keyword>
<comment type="caution">
    <text evidence="14">Lacks conserved residue(s) required for the propagation of feature annotation.</text>
</comment>
<dbReference type="GO" id="GO:0051539">
    <property type="term" value="F:4 iron, 4 sulfur cluster binding"/>
    <property type="evidence" value="ECO:0007669"/>
    <property type="project" value="UniProtKB-KW"/>
</dbReference>
<dbReference type="CDD" id="cd00056">
    <property type="entry name" value="ENDO3c"/>
    <property type="match status" value="1"/>
</dbReference>
<dbReference type="Proteomes" id="UP000015101">
    <property type="component" value="Unassembled WGS sequence"/>
</dbReference>
<evidence type="ECO:0000256" key="11">
    <source>
        <dbReference type="ARBA" id="ARBA00023239"/>
    </source>
</evidence>
<dbReference type="InterPro" id="IPR004036">
    <property type="entry name" value="Endonuclease-III-like_CS2"/>
</dbReference>
<reference evidence="17 19" key="2">
    <citation type="journal article" date="2013" name="Nature">
        <title>Insights into bilaterian evolution from three spiralian genomes.</title>
        <authorList>
            <person name="Simakov O."/>
            <person name="Marletaz F."/>
            <person name="Cho S.J."/>
            <person name="Edsinger-Gonzales E."/>
            <person name="Havlak P."/>
            <person name="Hellsten U."/>
            <person name="Kuo D.H."/>
            <person name="Larsson T."/>
            <person name="Lv J."/>
            <person name="Arendt D."/>
            <person name="Savage R."/>
            <person name="Osoegawa K."/>
            <person name="de Jong P."/>
            <person name="Grimwood J."/>
            <person name="Chapman J.A."/>
            <person name="Shapiro H."/>
            <person name="Aerts A."/>
            <person name="Otillar R.P."/>
            <person name="Terry A.Y."/>
            <person name="Boore J.L."/>
            <person name="Grigoriev I.V."/>
            <person name="Lindberg D.R."/>
            <person name="Seaver E.C."/>
            <person name="Weisblat D.A."/>
            <person name="Putnam N.H."/>
            <person name="Rokhsar D.S."/>
        </authorList>
    </citation>
    <scope>NUCLEOTIDE SEQUENCE</scope>
</reference>
<dbReference type="GO" id="GO:0006289">
    <property type="term" value="P:nucleotide-excision repair"/>
    <property type="evidence" value="ECO:0000318"/>
    <property type="project" value="GO_Central"/>
</dbReference>
<keyword evidence="8" id="KW-0408">Iron</keyword>
<dbReference type="InterPro" id="IPR003651">
    <property type="entry name" value="Endonuclease3_FeS-loop_motif"/>
</dbReference>
<keyword evidence="19" id="KW-1185">Reference proteome</keyword>
<dbReference type="GO" id="GO:0005739">
    <property type="term" value="C:mitochondrion"/>
    <property type="evidence" value="ECO:0007669"/>
    <property type="project" value="UniProtKB-SubCell"/>
</dbReference>
<evidence type="ECO:0000256" key="10">
    <source>
        <dbReference type="ARBA" id="ARBA00023204"/>
    </source>
</evidence>
<dbReference type="SMART" id="SM00478">
    <property type="entry name" value="ENDO3c"/>
    <property type="match status" value="1"/>
</dbReference>
<keyword evidence="14" id="KW-0539">Nucleus</keyword>
<dbReference type="Gene3D" id="1.10.1670.10">
    <property type="entry name" value="Helix-hairpin-Helix base-excision DNA repair enzymes (C-terminal)"/>
    <property type="match status" value="1"/>
</dbReference>
<dbReference type="EnsemblMetazoa" id="HelroT158200">
    <property type="protein sequence ID" value="HelroP158200"/>
    <property type="gene ID" value="HelroG158200"/>
</dbReference>
<dbReference type="GO" id="GO:0006285">
    <property type="term" value="P:base-excision repair, AP site formation"/>
    <property type="evidence" value="ECO:0000318"/>
    <property type="project" value="GO_Central"/>
</dbReference>
<comment type="similarity">
    <text evidence="2 14">Belongs to the Nth/MutY family.</text>
</comment>
<dbReference type="Pfam" id="PF00633">
    <property type="entry name" value="HHH"/>
    <property type="match status" value="1"/>
</dbReference>
<comment type="cofactor">
    <cofactor evidence="1">
        <name>[4Fe-4S] cluster</name>
        <dbReference type="ChEBI" id="CHEBI:49883"/>
    </cofactor>
</comment>
<dbReference type="FunCoup" id="T1EMK3">
    <property type="interactions" value="954"/>
</dbReference>
<keyword evidence="7" id="KW-0809">Transit peptide</keyword>